<dbReference type="Pfam" id="PF26283">
    <property type="entry name" value="Ig_TRAPPC9-Trs120_4th"/>
    <property type="match status" value="1"/>
</dbReference>
<dbReference type="InterPro" id="IPR058563">
    <property type="entry name" value="Trs120_TRAPPC9_N"/>
</dbReference>
<dbReference type="Proteomes" id="UP000813385">
    <property type="component" value="Unassembled WGS sequence"/>
</dbReference>
<name>A0A8K0TMA0_9PEZI</name>
<keyword evidence="10" id="KW-1185">Reference proteome</keyword>
<dbReference type="Pfam" id="PF26254">
    <property type="entry name" value="Ig_TRAPPC9-Trs120_1st"/>
    <property type="match status" value="1"/>
</dbReference>
<dbReference type="InterPro" id="IPR058568">
    <property type="entry name" value="Ig_TRAPPC9_Trs120_4th"/>
</dbReference>
<evidence type="ECO:0000259" key="5">
    <source>
        <dbReference type="Pfam" id="PF26251"/>
    </source>
</evidence>
<feature type="compositionally biased region" description="Polar residues" evidence="3">
    <location>
        <begin position="236"/>
        <end position="250"/>
    </location>
</feature>
<evidence type="ECO:0000256" key="1">
    <source>
        <dbReference type="ARBA" id="ARBA00004555"/>
    </source>
</evidence>
<feature type="region of interest" description="Disordered" evidence="3">
    <location>
        <begin position="208"/>
        <end position="347"/>
    </location>
</feature>
<evidence type="ECO:0000259" key="7">
    <source>
        <dbReference type="Pfam" id="PF26282"/>
    </source>
</evidence>
<evidence type="ECO:0000259" key="6">
    <source>
        <dbReference type="Pfam" id="PF26254"/>
    </source>
</evidence>
<dbReference type="InterPro" id="IPR058567">
    <property type="entry name" value="Ig_TRAPPC9_Trs120_3rd"/>
</dbReference>
<feature type="domain" description="Trs120/TRAPPC9 fourth Ig-like" evidence="8">
    <location>
        <begin position="1281"/>
        <end position="1446"/>
    </location>
</feature>
<feature type="compositionally biased region" description="Low complexity" evidence="3">
    <location>
        <begin position="261"/>
        <end position="290"/>
    </location>
</feature>
<accession>A0A8K0TMA0</accession>
<evidence type="ECO:0000313" key="9">
    <source>
        <dbReference type="EMBL" id="KAH7362993.1"/>
    </source>
</evidence>
<gene>
    <name evidence="9" type="ORF">B0T11DRAFT_311236</name>
</gene>
<evidence type="ECO:0000256" key="2">
    <source>
        <dbReference type="ARBA" id="ARBA00023034"/>
    </source>
</evidence>
<feature type="domain" description="Trs120/TRAPPC9 third Ig-like" evidence="7">
    <location>
        <begin position="1112"/>
        <end position="1276"/>
    </location>
</feature>
<feature type="domain" description="Trs120/TRAPPC9 TPR region" evidence="5">
    <location>
        <begin position="451"/>
        <end position="762"/>
    </location>
</feature>
<organism evidence="9 10">
    <name type="scientific">Plectosphaerella cucumerina</name>
    <dbReference type="NCBI Taxonomy" id="40658"/>
    <lineage>
        <taxon>Eukaryota</taxon>
        <taxon>Fungi</taxon>
        <taxon>Dikarya</taxon>
        <taxon>Ascomycota</taxon>
        <taxon>Pezizomycotina</taxon>
        <taxon>Sordariomycetes</taxon>
        <taxon>Hypocreomycetidae</taxon>
        <taxon>Glomerellales</taxon>
        <taxon>Plectosphaerellaceae</taxon>
        <taxon>Plectosphaerella</taxon>
    </lineage>
</organism>
<dbReference type="PANTHER" id="PTHR21512:SF5">
    <property type="entry name" value="TRAFFICKING PROTEIN PARTICLE COMPLEX SUBUNIT 9"/>
    <property type="match status" value="1"/>
</dbReference>
<dbReference type="Pfam" id="PF08626">
    <property type="entry name" value="TRAPPC9-Trs120"/>
    <property type="match status" value="1"/>
</dbReference>
<dbReference type="InterPro" id="IPR058565">
    <property type="entry name" value="Ig_TRAPPC9_Trs120_1st"/>
</dbReference>
<evidence type="ECO:0000313" key="10">
    <source>
        <dbReference type="Proteomes" id="UP000813385"/>
    </source>
</evidence>
<evidence type="ECO:0000259" key="4">
    <source>
        <dbReference type="Pfam" id="PF08626"/>
    </source>
</evidence>
<dbReference type="Pfam" id="PF26282">
    <property type="entry name" value="Ig_TRAPPC9-Trs120_3rd"/>
    <property type="match status" value="1"/>
</dbReference>
<feature type="domain" description="Trs120/TRAPPC9 first Ig-like" evidence="6">
    <location>
        <begin position="776"/>
        <end position="959"/>
    </location>
</feature>
<dbReference type="OrthoDB" id="27962at2759"/>
<reference evidence="9" key="1">
    <citation type="journal article" date="2021" name="Nat. Commun.">
        <title>Genetic determinants of endophytism in the Arabidopsis root mycobiome.</title>
        <authorList>
            <person name="Mesny F."/>
            <person name="Miyauchi S."/>
            <person name="Thiergart T."/>
            <person name="Pickel B."/>
            <person name="Atanasova L."/>
            <person name="Karlsson M."/>
            <person name="Huettel B."/>
            <person name="Barry K.W."/>
            <person name="Haridas S."/>
            <person name="Chen C."/>
            <person name="Bauer D."/>
            <person name="Andreopoulos W."/>
            <person name="Pangilinan J."/>
            <person name="LaButti K."/>
            <person name="Riley R."/>
            <person name="Lipzen A."/>
            <person name="Clum A."/>
            <person name="Drula E."/>
            <person name="Henrissat B."/>
            <person name="Kohler A."/>
            <person name="Grigoriev I.V."/>
            <person name="Martin F.M."/>
            <person name="Hacquard S."/>
        </authorList>
    </citation>
    <scope>NUCLEOTIDE SEQUENCE</scope>
    <source>
        <strain evidence="9">MPI-CAGE-AT-0016</strain>
    </source>
</reference>
<feature type="compositionally biased region" description="Polar residues" evidence="3">
    <location>
        <begin position="291"/>
        <end position="313"/>
    </location>
</feature>
<comment type="subcellular location">
    <subcellularLocation>
        <location evidence="1">Golgi apparatus</location>
    </subcellularLocation>
</comment>
<dbReference type="GO" id="GO:0005802">
    <property type="term" value="C:trans-Golgi network"/>
    <property type="evidence" value="ECO:0007669"/>
    <property type="project" value="TreeGrafter"/>
</dbReference>
<evidence type="ECO:0000256" key="3">
    <source>
        <dbReference type="SAM" id="MobiDB-lite"/>
    </source>
</evidence>
<feature type="domain" description="Trs120/TRAPPC9 N-terminal" evidence="4">
    <location>
        <begin position="6"/>
        <end position="420"/>
    </location>
</feature>
<sequence>MSLDSLSPIAPARVRALVVPVGHIKTERFITFLDRLRSEHVVHLRDVSPDGRPNRNMFSPLAFPDGAIFYDFTTHVPPPSHLALSPFDLFREPFSVIAVADGSELSQRAISKRHSPIAPTTTEQNIRALYQELEDMRDAFDRALVHHVVVFDYVNPSPNPVPLPEGVITIPPLEDCTTTTMKTAICDITSLLLAEMTSRARAFEAMNVIESPGQAPSPRTNGNSWAREDPGHLRRNSQFSLPSSTRSSSAGGLPDRSQARMSMPPVSSKGSPSPSSQSTPPRSSTPVRSGLSNPPTTFDEISSDNFSEVSTEQPAPGRPSSGPDVTKAANQDRVSVHGFGSGGMTERWRNKGRGRVLVILGSLYLQAGRWSDALKELSEGATVARSINDHIWHGKALELITVSLLLLGWAKIEFQVPSVCLPQDKASAATVTALEAATPDDPSQPKHLRRLQVALPDLLDRITGLYSRISAENLPPLPLAEVTIRFSKLLSALHLADGKLGEHALDMIVLGTLPKKPLTTSPRLSVTPTRQQITTLLFRAFPSSSSELLTVVDRSTILAGIASVLGPLGHQRKKAMVIRELVSVLIGGLVEARTRGAADVGIHPAAGLVALNAATGQGNGAGALELGEGDVEQGVEAFLGLLCRSYGVVGFDPVAKLPTSTTNGEQATLEDTINRIRGQSAARFFGFPGIKLNILRACINFSEALPDFGGVLKYSSDLLRSAGSGIAPGPRKEDASASIFREEQVRLATNIAKTSHLSKRLGLHHLAAEYWDEFLVRDVILEPLPGTRLPVPHAKSILPGATTARTSQDINPFIYNPFLKAPDKAAVSHILVAGEPATFKVLLQNPYDVEVEIESLKLDGDGVEFEPLTEPILVGPYRTQTVKVSGVPKAAGSLNITGAVVHVHGCRERSFPIFKQQWKPENQVKIKGTGVGALDEAVTSAIATGRSLVPQSVNLTVIPPQPMVVVKSTTLPQSSVMVLEGERQVFSVTLENLSKTCPVDFLLFSFEDSTQGPLQAALSNRDATPAELYEYEFILMKRQALRKVAKADSEKRYIAPGATATFDFEVLGKPGLTSAALQVDYAHLGVPPDEIVDDFHTRRVSLQLTVTVNAGVELARLDVLPLQGSVPRSLWKTDGQADGADDEASSDDYCLLSMDLRNAWPSNMLVQLEGEHGLVLEEQILPGNTARVMVPVKRVYLEDPHASIPALNPKRQRQFVVSSSKISPDMERTNRESFWYREKILDGLSARWKTLTGPARSGFVELRTVRFTPRMIEAIKVDEVGIDFSVVNGGPDTINGDGRGDHQTLYLDEFAKIKVQLTNRTAQPIYPLLRLMPALRHRPLNVALDFTRKIAWNGTLQQSLPILAPHETRSVELGVTALCRGEFELAASVEELQMYEEPQVAGEKSGEKAEVKGRRPRSDTQKMLDAVLGSKERRVWHSRQPFIVMVKDREA</sequence>
<dbReference type="EMBL" id="JAGPXD010000003">
    <property type="protein sequence ID" value="KAH7362993.1"/>
    <property type="molecule type" value="Genomic_DNA"/>
</dbReference>
<feature type="region of interest" description="Disordered" evidence="3">
    <location>
        <begin position="1397"/>
        <end position="1420"/>
    </location>
</feature>
<dbReference type="InterPro" id="IPR013935">
    <property type="entry name" value="Trs120_TRAPPC9"/>
</dbReference>
<dbReference type="Pfam" id="PF26251">
    <property type="entry name" value="TPR_TRAPPC9-Trs120"/>
    <property type="match status" value="1"/>
</dbReference>
<proteinExistence type="predicted"/>
<evidence type="ECO:0000259" key="8">
    <source>
        <dbReference type="Pfam" id="PF26283"/>
    </source>
</evidence>
<feature type="compositionally biased region" description="Basic and acidic residues" evidence="3">
    <location>
        <begin position="1404"/>
        <end position="1420"/>
    </location>
</feature>
<protein>
    <submittedName>
        <fullName evidence="9">Hypercellular protein A</fullName>
    </submittedName>
</protein>
<comment type="caution">
    <text evidence="9">The sequence shown here is derived from an EMBL/GenBank/DDBJ whole genome shotgun (WGS) entry which is preliminary data.</text>
</comment>
<keyword evidence="2" id="KW-0333">Golgi apparatus</keyword>
<dbReference type="InterPro" id="IPR058564">
    <property type="entry name" value="TPR_TRAPPC9_Trs120"/>
</dbReference>
<dbReference type="Pfam" id="PF26280">
    <property type="entry name" value="Ig_TRAPPC9-Trs120_2nd"/>
    <property type="match status" value="1"/>
</dbReference>
<dbReference type="PANTHER" id="PTHR21512">
    <property type="entry name" value="TRAFFICKING PROTEIN PARTICLE COMPLEX SUBUNIT 9"/>
    <property type="match status" value="1"/>
</dbReference>